<evidence type="ECO:0000313" key="2">
    <source>
        <dbReference type="Proteomes" id="UP000789326"/>
    </source>
</evidence>
<accession>A0A9W4PK01</accession>
<protein>
    <submittedName>
        <fullName evidence="1">Uncharacterized protein</fullName>
    </submittedName>
</protein>
<comment type="caution">
    <text evidence="1">The sequence shown here is derived from an EMBL/GenBank/DDBJ whole genome shotgun (WGS) entry which is preliminary data.</text>
</comment>
<name>A0A9W4PK01_9BACI</name>
<organism evidence="1 2">
    <name type="scientific">Peribacillus simplex</name>
    <dbReference type="NCBI Taxonomy" id="1478"/>
    <lineage>
        <taxon>Bacteria</taxon>
        <taxon>Bacillati</taxon>
        <taxon>Bacillota</taxon>
        <taxon>Bacilli</taxon>
        <taxon>Bacillales</taxon>
        <taxon>Bacillaceae</taxon>
        <taxon>Peribacillus</taxon>
    </lineage>
</organism>
<proteinExistence type="predicted"/>
<dbReference type="Proteomes" id="UP000789326">
    <property type="component" value="Unassembled WGS sequence"/>
</dbReference>
<sequence>MLCVIGLPFNFCFKFHEECQHLSFIRDCPCSSIGAIVIKSDRKSIRGKFRKKLANSNDYVLLLKGVFT</sequence>
<evidence type="ECO:0000313" key="1">
    <source>
        <dbReference type="EMBL" id="CAH0293200.1"/>
    </source>
</evidence>
<dbReference type="AlphaFoldDB" id="A0A9W4PK01"/>
<gene>
    <name evidence="1" type="ORF">SRABI133_04312</name>
</gene>
<dbReference type="EMBL" id="CAKKMG010000090">
    <property type="protein sequence ID" value="CAH0293200.1"/>
    <property type="molecule type" value="Genomic_DNA"/>
</dbReference>
<reference evidence="1" key="1">
    <citation type="submission" date="2021-11" db="EMBL/GenBank/DDBJ databases">
        <authorList>
            <person name="Bulgarelli D."/>
        </authorList>
    </citation>
    <scope>NUCLEOTIDE SEQUENCE</scope>
    <source>
        <strain evidence="1">Bi133</strain>
    </source>
</reference>